<evidence type="ECO:0000313" key="2">
    <source>
        <dbReference type="EMBL" id="KKS93512.1"/>
    </source>
</evidence>
<protein>
    <submittedName>
        <fullName evidence="2">Uncharacterized protein</fullName>
    </submittedName>
</protein>
<accession>A0A0G1D717</accession>
<evidence type="ECO:0000256" key="1">
    <source>
        <dbReference type="SAM" id="Phobius"/>
    </source>
</evidence>
<keyword evidence="1" id="KW-1133">Transmembrane helix</keyword>
<organism evidence="2 3">
    <name type="scientific">Candidatus Collierbacteria bacterium GW2011_GWC2_43_12</name>
    <dbReference type="NCBI Taxonomy" id="1618390"/>
    <lineage>
        <taxon>Bacteria</taxon>
        <taxon>Candidatus Collieribacteriota</taxon>
    </lineage>
</organism>
<proteinExistence type="predicted"/>
<comment type="caution">
    <text evidence="2">The sequence shown here is derived from an EMBL/GenBank/DDBJ whole genome shotgun (WGS) entry which is preliminary data.</text>
</comment>
<dbReference type="EMBL" id="LCFK01000020">
    <property type="protein sequence ID" value="KKS93512.1"/>
    <property type="molecule type" value="Genomic_DNA"/>
</dbReference>
<name>A0A0G1D717_9BACT</name>
<evidence type="ECO:0000313" key="3">
    <source>
        <dbReference type="Proteomes" id="UP000033980"/>
    </source>
</evidence>
<reference evidence="2 3" key="1">
    <citation type="journal article" date="2015" name="Nature">
        <title>rRNA introns, odd ribosomes, and small enigmatic genomes across a large radiation of phyla.</title>
        <authorList>
            <person name="Brown C.T."/>
            <person name="Hug L.A."/>
            <person name="Thomas B.C."/>
            <person name="Sharon I."/>
            <person name="Castelle C.J."/>
            <person name="Singh A."/>
            <person name="Wilkins M.J."/>
            <person name="Williams K.H."/>
            <person name="Banfield J.F."/>
        </authorList>
    </citation>
    <scope>NUCLEOTIDE SEQUENCE [LARGE SCALE GENOMIC DNA]</scope>
</reference>
<sequence length="90" mass="9981">MPNKIWPLALAACMLLLLFLSPTVPSLEAMSYISIPFGLIIFSLAFSANDLRFNFISILGLVIMTAIPLFFIFTHPVIVHLISSFINTLP</sequence>
<dbReference type="AlphaFoldDB" id="A0A0G1D717"/>
<dbReference type="Proteomes" id="UP000033980">
    <property type="component" value="Unassembled WGS sequence"/>
</dbReference>
<gene>
    <name evidence="2" type="ORF">UV68_C0020G0012</name>
</gene>
<keyword evidence="1" id="KW-0812">Transmembrane</keyword>
<keyword evidence="1" id="KW-0472">Membrane</keyword>
<feature type="transmembrane region" description="Helical" evidence="1">
    <location>
        <begin position="53"/>
        <end position="73"/>
    </location>
</feature>